<feature type="chain" id="PRO_5008399205" description="Spaetzle domain-containing protein" evidence="2">
    <location>
        <begin position="20"/>
        <end position="275"/>
    </location>
</feature>
<proteinExistence type="predicted"/>
<dbReference type="InterPro" id="IPR029034">
    <property type="entry name" value="Cystine-knot_cytokine"/>
</dbReference>
<dbReference type="Gene3D" id="2.10.90.10">
    <property type="entry name" value="Cystine-knot cytokines"/>
    <property type="match status" value="1"/>
</dbReference>
<sequence>MLAKVLMCILLISYDLMLLLNNSHVIIKAKNVVHNESIECLEWDHGFCTEMINYPNLDKVEEGLIKEYPQLIMDIDDDYFIDDETELRDVVYMEPLCRTSERIIYPLVQNTEIGLLYIINNERLKQGVRIEECEQLKKEAKKEENLKLEKAELTNRMAEISFRIERQDAQLREISRVVSELESRSLFRWTRDRLGDYETFNPENPDQTSTSYRQKNSGGGRIRKALNYLETEVFKSKSAIKEPSQATLEALQPLRGSMEDYDPITITVQRKAQEQ</sequence>
<organism evidence="4 5">
    <name type="scientific">Glossina austeni</name>
    <name type="common">Savannah tsetse fly</name>
    <dbReference type="NCBI Taxonomy" id="7395"/>
    <lineage>
        <taxon>Eukaryota</taxon>
        <taxon>Metazoa</taxon>
        <taxon>Ecdysozoa</taxon>
        <taxon>Arthropoda</taxon>
        <taxon>Hexapoda</taxon>
        <taxon>Insecta</taxon>
        <taxon>Pterygota</taxon>
        <taxon>Neoptera</taxon>
        <taxon>Endopterygota</taxon>
        <taxon>Diptera</taxon>
        <taxon>Brachycera</taxon>
        <taxon>Muscomorpha</taxon>
        <taxon>Hippoboscoidea</taxon>
        <taxon>Glossinidae</taxon>
        <taxon>Glossina</taxon>
    </lineage>
</organism>
<evidence type="ECO:0000259" key="3">
    <source>
        <dbReference type="Pfam" id="PF16077"/>
    </source>
</evidence>
<dbReference type="EnsemblMetazoa" id="GAUT031018-RA">
    <property type="protein sequence ID" value="GAUT031018-PA"/>
    <property type="gene ID" value="GAUT031018"/>
</dbReference>
<dbReference type="Pfam" id="PF16077">
    <property type="entry name" value="Spaetzle"/>
    <property type="match status" value="1"/>
</dbReference>
<evidence type="ECO:0000313" key="4">
    <source>
        <dbReference type="EnsemblMetazoa" id="GAUT031018-PA"/>
    </source>
</evidence>
<dbReference type="VEuPathDB" id="VectorBase:GAUT031018"/>
<keyword evidence="5" id="KW-1185">Reference proteome</keyword>
<dbReference type="STRING" id="7395.A0A1A9VAH9"/>
<evidence type="ECO:0000256" key="1">
    <source>
        <dbReference type="SAM" id="Coils"/>
    </source>
</evidence>
<keyword evidence="2" id="KW-0732">Signal</keyword>
<feature type="coiled-coil region" evidence="1">
    <location>
        <begin position="130"/>
        <end position="184"/>
    </location>
</feature>
<feature type="domain" description="Spaetzle" evidence="3">
    <location>
        <begin position="95"/>
        <end position="147"/>
    </location>
</feature>
<dbReference type="InterPro" id="IPR032104">
    <property type="entry name" value="Spaetzle"/>
</dbReference>
<evidence type="ECO:0000256" key="2">
    <source>
        <dbReference type="SAM" id="SignalP"/>
    </source>
</evidence>
<protein>
    <recommendedName>
        <fullName evidence="3">Spaetzle domain-containing protein</fullName>
    </recommendedName>
</protein>
<evidence type="ECO:0000313" key="5">
    <source>
        <dbReference type="Proteomes" id="UP000078200"/>
    </source>
</evidence>
<dbReference type="Proteomes" id="UP000078200">
    <property type="component" value="Unassembled WGS sequence"/>
</dbReference>
<accession>A0A1A9VAH9</accession>
<keyword evidence="1" id="KW-0175">Coiled coil</keyword>
<reference evidence="4" key="1">
    <citation type="submission" date="2020-05" db="UniProtKB">
        <authorList>
            <consortium name="EnsemblMetazoa"/>
        </authorList>
    </citation>
    <scope>IDENTIFICATION</scope>
    <source>
        <strain evidence="4">TTRI</strain>
    </source>
</reference>
<feature type="signal peptide" evidence="2">
    <location>
        <begin position="1"/>
        <end position="19"/>
    </location>
</feature>
<name>A0A1A9VAH9_GLOAU</name>
<dbReference type="AlphaFoldDB" id="A0A1A9VAH9"/>